<proteinExistence type="predicted"/>
<name>A0A7K3MBJ9_9ACTN</name>
<dbReference type="SUPFAM" id="SSF56601">
    <property type="entry name" value="beta-lactamase/transpeptidase-like"/>
    <property type="match status" value="1"/>
</dbReference>
<dbReference type="GO" id="GO:0016787">
    <property type="term" value="F:hydrolase activity"/>
    <property type="evidence" value="ECO:0007669"/>
    <property type="project" value="UniProtKB-KW"/>
</dbReference>
<dbReference type="Gene3D" id="3.40.710.10">
    <property type="entry name" value="DD-peptidase/beta-lactamase superfamily"/>
    <property type="match status" value="1"/>
</dbReference>
<dbReference type="InterPro" id="IPR050491">
    <property type="entry name" value="AmpC-like"/>
</dbReference>
<accession>A0A7K3MBJ9</accession>
<keyword evidence="4" id="KW-1185">Reference proteome</keyword>
<dbReference type="EMBL" id="WLZY01000013">
    <property type="protein sequence ID" value="NDL60673.1"/>
    <property type="molecule type" value="Genomic_DNA"/>
</dbReference>
<comment type="caution">
    <text evidence="3">The sequence shown here is derived from an EMBL/GenBank/DDBJ whole genome shotgun (WGS) entry which is preliminary data.</text>
</comment>
<dbReference type="PANTHER" id="PTHR46825">
    <property type="entry name" value="D-ALANYL-D-ALANINE-CARBOXYPEPTIDASE/ENDOPEPTIDASE AMPH"/>
    <property type="match status" value="1"/>
</dbReference>
<feature type="domain" description="DUF7586" evidence="2">
    <location>
        <begin position="355"/>
        <end position="438"/>
    </location>
</feature>
<sequence>MEIAVTDAVRPRTAERLLNRLAAEQADSRLPSVAAGLVRDGTLVWSAARGSVDGSAPTADTQYRMGSITKTFVAVCVMRLRDEGRLALTDRIADHLPGTPLGGATIAQLLSHAAGLQAETDGPWWERTAGGDWDSLAVQLGDGATRHRPGSRFHYSNVGFGVLGELIARMRRTSWDDAVRTEILDPLGMRRTTTRPVAPAARGYAVHPWADVLLPEPEHDAGAMAPAGQLWSTVADLSRWAAFLAGDTADVLSADTLAEMTQPQMVDDPPEAAWQAGYGLGIQLWNLDGTRYAGHGGSMPGFLAVIRVDLSTRDGVIVMTNNTSSLGRDLAPDLLAILAAEEPVLPDEWRPSPVPGTTLEIVGPWYWGPAPLLVKALPDGWLEIGGLTGPTRSAKFRPNADGTWTGLSGYYAGETLRVVRTDDGTVRHLDLASFCFTRTPYDPAADVPGGVDAAGWSA</sequence>
<dbReference type="RefSeq" id="WP_162453379.1">
    <property type="nucleotide sequence ID" value="NZ_WLZY01000013.1"/>
</dbReference>
<feature type="domain" description="Beta-lactamase-related" evidence="1">
    <location>
        <begin position="22"/>
        <end position="336"/>
    </location>
</feature>
<reference evidence="3 4" key="1">
    <citation type="submission" date="2019-11" db="EMBL/GenBank/DDBJ databases">
        <authorList>
            <person name="Li X.-J."/>
            <person name="Feng X.-M."/>
        </authorList>
    </citation>
    <scope>NUCLEOTIDE SEQUENCE [LARGE SCALE GENOMIC DNA]</scope>
    <source>
        <strain evidence="3 4">XMNu-373</strain>
    </source>
</reference>
<evidence type="ECO:0000259" key="2">
    <source>
        <dbReference type="Pfam" id="PF24491"/>
    </source>
</evidence>
<dbReference type="InterPro" id="IPR056008">
    <property type="entry name" value="DUF7586"/>
</dbReference>
<evidence type="ECO:0000313" key="4">
    <source>
        <dbReference type="Proteomes" id="UP000460435"/>
    </source>
</evidence>
<gene>
    <name evidence="3" type="ORF">F7O44_26705</name>
</gene>
<dbReference type="AlphaFoldDB" id="A0A7K3MBJ9"/>
<organism evidence="3 4">
    <name type="scientific">Phytoactinopolyspora mesophila</name>
    <dbReference type="NCBI Taxonomy" id="2650750"/>
    <lineage>
        <taxon>Bacteria</taxon>
        <taxon>Bacillati</taxon>
        <taxon>Actinomycetota</taxon>
        <taxon>Actinomycetes</taxon>
        <taxon>Jiangellales</taxon>
        <taxon>Jiangellaceae</taxon>
        <taxon>Phytoactinopolyspora</taxon>
    </lineage>
</organism>
<dbReference type="Pfam" id="PF24491">
    <property type="entry name" value="DUF7586"/>
    <property type="match status" value="1"/>
</dbReference>
<dbReference type="Pfam" id="PF00144">
    <property type="entry name" value="Beta-lactamase"/>
    <property type="match status" value="1"/>
</dbReference>
<evidence type="ECO:0000259" key="1">
    <source>
        <dbReference type="Pfam" id="PF00144"/>
    </source>
</evidence>
<dbReference type="PANTHER" id="PTHR46825:SF7">
    <property type="entry name" value="D-ALANYL-D-ALANINE CARBOXYPEPTIDASE"/>
    <property type="match status" value="1"/>
</dbReference>
<dbReference type="InterPro" id="IPR012338">
    <property type="entry name" value="Beta-lactam/transpept-like"/>
</dbReference>
<keyword evidence="3" id="KW-0378">Hydrolase</keyword>
<evidence type="ECO:0000313" key="3">
    <source>
        <dbReference type="EMBL" id="NDL60673.1"/>
    </source>
</evidence>
<protein>
    <submittedName>
        <fullName evidence="3">Serine hydrolase</fullName>
    </submittedName>
</protein>
<dbReference type="Proteomes" id="UP000460435">
    <property type="component" value="Unassembled WGS sequence"/>
</dbReference>
<dbReference type="InterPro" id="IPR001466">
    <property type="entry name" value="Beta-lactam-related"/>
</dbReference>